<evidence type="ECO:0000313" key="2">
    <source>
        <dbReference type="EMBL" id="CZS96220.1"/>
    </source>
</evidence>
<reference evidence="3" key="1">
    <citation type="submission" date="2016-03" db="EMBL/GenBank/DDBJ databases">
        <authorList>
            <person name="Guldener U."/>
        </authorList>
    </citation>
    <scope>NUCLEOTIDE SEQUENCE [LARGE SCALE GENOMIC DNA]</scope>
    <source>
        <strain evidence="3">04CH-RAC-A.6.1</strain>
    </source>
</reference>
<gene>
    <name evidence="2" type="ORF">RAG0_05616</name>
</gene>
<feature type="region of interest" description="Disordered" evidence="1">
    <location>
        <begin position="97"/>
        <end position="118"/>
    </location>
</feature>
<accession>A0A1E1KE08</accession>
<dbReference type="EMBL" id="FJUX01000026">
    <property type="protein sequence ID" value="CZS96220.1"/>
    <property type="molecule type" value="Genomic_DNA"/>
</dbReference>
<dbReference type="AlphaFoldDB" id="A0A1E1KE08"/>
<evidence type="ECO:0000256" key="1">
    <source>
        <dbReference type="SAM" id="MobiDB-lite"/>
    </source>
</evidence>
<proteinExistence type="predicted"/>
<keyword evidence="3" id="KW-1185">Reference proteome</keyword>
<sequence length="152" mass="17140">MYQPINTSPTWVSRNSQPSHDPNLHSPYSRMLNHGIYSTDRFFFANKKARQYEWVIYLVRVETVVLARRDWWESRMGGGGMGATLSRFSSVAEQRRQNVEGESAGGMQREGNGNDSVGGQTSYTSLLRRCVAAYPTTPIPGKFLLDLVKSAF</sequence>
<feature type="region of interest" description="Disordered" evidence="1">
    <location>
        <begin position="1"/>
        <end position="26"/>
    </location>
</feature>
<protein>
    <submittedName>
        <fullName evidence="2">Uncharacterized protein</fullName>
    </submittedName>
</protein>
<feature type="compositionally biased region" description="Polar residues" evidence="1">
    <location>
        <begin position="1"/>
        <end position="20"/>
    </location>
</feature>
<name>A0A1E1KE08_9HELO</name>
<dbReference type="Proteomes" id="UP000178912">
    <property type="component" value="Unassembled WGS sequence"/>
</dbReference>
<evidence type="ECO:0000313" key="3">
    <source>
        <dbReference type="Proteomes" id="UP000178912"/>
    </source>
</evidence>
<organism evidence="2 3">
    <name type="scientific">Rhynchosporium agropyri</name>
    <dbReference type="NCBI Taxonomy" id="914238"/>
    <lineage>
        <taxon>Eukaryota</taxon>
        <taxon>Fungi</taxon>
        <taxon>Dikarya</taxon>
        <taxon>Ascomycota</taxon>
        <taxon>Pezizomycotina</taxon>
        <taxon>Leotiomycetes</taxon>
        <taxon>Helotiales</taxon>
        <taxon>Ploettnerulaceae</taxon>
        <taxon>Rhynchosporium</taxon>
    </lineage>
</organism>